<dbReference type="GO" id="GO:0004165">
    <property type="term" value="F:delta(3)-delta(2)-enoyl-CoA isomerase activity"/>
    <property type="evidence" value="ECO:0007669"/>
    <property type="project" value="UniProtKB-ARBA"/>
</dbReference>
<dbReference type="AlphaFoldDB" id="A0A4V2JFQ7"/>
<evidence type="ECO:0000256" key="4">
    <source>
        <dbReference type="ARBA" id="ARBA00023235"/>
    </source>
</evidence>
<comment type="subcellular location">
    <subcellularLocation>
        <location evidence="1">Peroxisome</location>
    </subcellularLocation>
</comment>
<dbReference type="EMBL" id="SIXI01000003">
    <property type="protein sequence ID" value="TBO31388.1"/>
    <property type="molecule type" value="Genomic_DNA"/>
</dbReference>
<evidence type="ECO:0000313" key="6">
    <source>
        <dbReference type="Proteomes" id="UP000292120"/>
    </source>
</evidence>
<dbReference type="Gene3D" id="3.90.226.10">
    <property type="entry name" value="2-enoyl-CoA Hydratase, Chain A, domain 1"/>
    <property type="match status" value="1"/>
</dbReference>
<protein>
    <submittedName>
        <fullName evidence="5">Enoyl-CoA hydratase</fullName>
    </submittedName>
</protein>
<evidence type="ECO:0000256" key="1">
    <source>
        <dbReference type="ARBA" id="ARBA00004275"/>
    </source>
</evidence>
<evidence type="ECO:0000313" key="5">
    <source>
        <dbReference type="EMBL" id="TBO31388.1"/>
    </source>
</evidence>
<dbReference type="InterPro" id="IPR001753">
    <property type="entry name" value="Enoyl-CoA_hydra/iso"/>
</dbReference>
<keyword evidence="6" id="KW-1185">Reference proteome</keyword>
<dbReference type="Gene3D" id="1.10.12.10">
    <property type="entry name" value="Lyase 2-enoyl-coa Hydratase, Chain A, domain 2"/>
    <property type="match status" value="1"/>
</dbReference>
<name>A0A4V2JFQ7_9BURK</name>
<dbReference type="Proteomes" id="UP000292120">
    <property type="component" value="Unassembled WGS sequence"/>
</dbReference>
<dbReference type="Pfam" id="PF00378">
    <property type="entry name" value="ECH_1"/>
    <property type="match status" value="1"/>
</dbReference>
<comment type="similarity">
    <text evidence="2">Belongs to the enoyl-CoA hydratase/isomerase family.</text>
</comment>
<sequence length="259" mass="27592">MNAPTEILRHEDAGVLTLTLHRPDKKNALTAAMYATLADQLNEAAQAQAVKVVVLQGSEQVFTAGNDLQDFRDHPPVPGSEPPAPVYRFLEALRTFPKPLLAAVAGPAVGIGTTLLLHCDLVHAADNAAFSLPFVNLGLCPEAGASVLLPALVGRQRASELLLMGEAFYADEALEMGLVNRVVPPPALHAGVQALAARLATRPLSALMATKALMKRSQPALQEVMDAEFAQFGQMLRAPACREALDAFMAKRKPDFTGM</sequence>
<dbReference type="InterPro" id="IPR029045">
    <property type="entry name" value="ClpP/crotonase-like_dom_sf"/>
</dbReference>
<organism evidence="5 6">
    <name type="scientific">Aquabacterium lacunae</name>
    <dbReference type="NCBI Taxonomy" id="2528630"/>
    <lineage>
        <taxon>Bacteria</taxon>
        <taxon>Pseudomonadati</taxon>
        <taxon>Pseudomonadota</taxon>
        <taxon>Betaproteobacteria</taxon>
        <taxon>Burkholderiales</taxon>
        <taxon>Aquabacterium</taxon>
    </lineage>
</organism>
<evidence type="ECO:0000256" key="3">
    <source>
        <dbReference type="ARBA" id="ARBA00023140"/>
    </source>
</evidence>
<evidence type="ECO:0000256" key="2">
    <source>
        <dbReference type="ARBA" id="ARBA00005254"/>
    </source>
</evidence>
<keyword evidence="3" id="KW-0576">Peroxisome</keyword>
<dbReference type="RefSeq" id="WP_130967842.1">
    <property type="nucleotide sequence ID" value="NZ_SIXI01000003.1"/>
</dbReference>
<dbReference type="CDD" id="cd06558">
    <property type="entry name" value="crotonase-like"/>
    <property type="match status" value="1"/>
</dbReference>
<gene>
    <name evidence="5" type="ORF">EYS42_09125</name>
</gene>
<keyword evidence="4" id="KW-0413">Isomerase</keyword>
<dbReference type="PANTHER" id="PTHR43684">
    <property type="match status" value="1"/>
</dbReference>
<comment type="caution">
    <text evidence="5">The sequence shown here is derived from an EMBL/GenBank/DDBJ whole genome shotgun (WGS) entry which is preliminary data.</text>
</comment>
<dbReference type="SUPFAM" id="SSF52096">
    <property type="entry name" value="ClpP/crotonase"/>
    <property type="match status" value="1"/>
</dbReference>
<reference evidence="5 6" key="1">
    <citation type="submission" date="2019-02" db="EMBL/GenBank/DDBJ databases">
        <title>Aquabacterium sp. strain KMB7.</title>
        <authorList>
            <person name="Chen W.-M."/>
        </authorList>
    </citation>
    <scope>NUCLEOTIDE SEQUENCE [LARGE SCALE GENOMIC DNA]</scope>
    <source>
        <strain evidence="5 6">KMB7</strain>
    </source>
</reference>
<dbReference type="PANTHER" id="PTHR43684:SF1">
    <property type="entry name" value="ENOYL-COA DELTA ISOMERASE 2"/>
    <property type="match status" value="1"/>
</dbReference>
<dbReference type="InterPro" id="IPR014748">
    <property type="entry name" value="Enoyl-CoA_hydra_C"/>
</dbReference>
<accession>A0A4V2JFQ7</accession>
<dbReference type="OrthoDB" id="9797151at2"/>
<proteinExistence type="inferred from homology"/>
<dbReference type="InterPro" id="IPR051053">
    <property type="entry name" value="ECH/Chromodomain_protein"/>
</dbReference>